<accession>A0AA39IDM2</accession>
<evidence type="ECO:0000313" key="2">
    <source>
        <dbReference type="EMBL" id="KAK0421710.1"/>
    </source>
</evidence>
<name>A0AA39IDM2_9AGAR</name>
<dbReference type="EMBL" id="JAUEPT010000347">
    <property type="protein sequence ID" value="KAK0421710.1"/>
    <property type="molecule type" value="Genomic_DNA"/>
</dbReference>
<feature type="region of interest" description="Disordered" evidence="1">
    <location>
        <begin position="201"/>
        <end position="224"/>
    </location>
</feature>
<reference evidence="2" key="1">
    <citation type="submission" date="2023-06" db="EMBL/GenBank/DDBJ databases">
        <authorList>
            <consortium name="Lawrence Berkeley National Laboratory"/>
            <person name="Ahrendt S."/>
            <person name="Sahu N."/>
            <person name="Indic B."/>
            <person name="Wong-Bajracharya J."/>
            <person name="Merenyi Z."/>
            <person name="Ke H.-M."/>
            <person name="Monk M."/>
            <person name="Kocsube S."/>
            <person name="Drula E."/>
            <person name="Lipzen A."/>
            <person name="Balint B."/>
            <person name="Henrissat B."/>
            <person name="Andreopoulos B."/>
            <person name="Martin F.M."/>
            <person name="Harder C.B."/>
            <person name="Rigling D."/>
            <person name="Ford K.L."/>
            <person name="Foster G.D."/>
            <person name="Pangilinan J."/>
            <person name="Papanicolaou A."/>
            <person name="Barry K."/>
            <person name="LaButti K."/>
            <person name="Viragh M."/>
            <person name="Koriabine M."/>
            <person name="Yan M."/>
            <person name="Riley R."/>
            <person name="Champramary S."/>
            <person name="Plett K.L."/>
            <person name="Tsai I.J."/>
            <person name="Slot J."/>
            <person name="Sipos G."/>
            <person name="Plett J."/>
            <person name="Nagy L.G."/>
            <person name="Grigoriev I.V."/>
        </authorList>
    </citation>
    <scope>NUCLEOTIDE SEQUENCE</scope>
    <source>
        <strain evidence="2">FPL87.14</strain>
    </source>
</reference>
<feature type="compositionally biased region" description="Low complexity" evidence="1">
    <location>
        <begin position="147"/>
        <end position="157"/>
    </location>
</feature>
<sequence length="308" mass="33955">MGVVLLEGQALVGTGLTKARITSGSFAKPRPSSDSPLPHTSTYTYAETVLLLATTLQRRRPPLHAALLLRTTMAMTRRRHDYISPPPAVKPNIGHHLGARSRAQSQQPTRELNTDDGRIAVYSVRGGNSGRNDDALWGVDSPRNDSVSKVPRVVSPSTRLYDSQTTIEPSTTYTQSITSLRTGPVTIRQYARSMLVPTQTLLSSSQPQRSNSIVTNDDGGGTQSWDSTYEKRTESNRYPVYLNLDTFHPPSVAYDATMVESSLHLSLSTTQRTIQSLAAYLRRETETFSPSFISIFDFFADNVCTASR</sequence>
<gene>
    <name evidence="2" type="ORF">EV421DRAFT_1746500</name>
</gene>
<feature type="region of interest" description="Disordered" evidence="1">
    <location>
        <begin position="133"/>
        <end position="157"/>
    </location>
</feature>
<organism evidence="2 3">
    <name type="scientific">Armillaria borealis</name>
    <dbReference type="NCBI Taxonomy" id="47425"/>
    <lineage>
        <taxon>Eukaryota</taxon>
        <taxon>Fungi</taxon>
        <taxon>Dikarya</taxon>
        <taxon>Basidiomycota</taxon>
        <taxon>Agaricomycotina</taxon>
        <taxon>Agaricomycetes</taxon>
        <taxon>Agaricomycetidae</taxon>
        <taxon>Agaricales</taxon>
        <taxon>Marasmiineae</taxon>
        <taxon>Physalacriaceae</taxon>
        <taxon>Armillaria</taxon>
    </lineage>
</organism>
<evidence type="ECO:0000313" key="3">
    <source>
        <dbReference type="Proteomes" id="UP001175226"/>
    </source>
</evidence>
<proteinExistence type="predicted"/>
<dbReference type="Proteomes" id="UP001175226">
    <property type="component" value="Unassembled WGS sequence"/>
</dbReference>
<feature type="compositionally biased region" description="Polar residues" evidence="1">
    <location>
        <begin position="201"/>
        <end position="215"/>
    </location>
</feature>
<protein>
    <submittedName>
        <fullName evidence="2">Uncharacterized protein</fullName>
    </submittedName>
</protein>
<evidence type="ECO:0000256" key="1">
    <source>
        <dbReference type="SAM" id="MobiDB-lite"/>
    </source>
</evidence>
<comment type="caution">
    <text evidence="2">The sequence shown here is derived from an EMBL/GenBank/DDBJ whole genome shotgun (WGS) entry which is preliminary data.</text>
</comment>
<dbReference type="AlphaFoldDB" id="A0AA39IDM2"/>
<keyword evidence="3" id="KW-1185">Reference proteome</keyword>